<feature type="region of interest" description="Disordered" evidence="1">
    <location>
        <begin position="2513"/>
        <end position="2538"/>
    </location>
</feature>
<feature type="compositionally biased region" description="Low complexity" evidence="1">
    <location>
        <begin position="3329"/>
        <end position="3340"/>
    </location>
</feature>
<feature type="region of interest" description="Disordered" evidence="1">
    <location>
        <begin position="252"/>
        <end position="297"/>
    </location>
</feature>
<feature type="compositionally biased region" description="Basic residues" evidence="1">
    <location>
        <begin position="3785"/>
        <end position="3798"/>
    </location>
</feature>
<feature type="compositionally biased region" description="Low complexity" evidence="1">
    <location>
        <begin position="3221"/>
        <end position="3235"/>
    </location>
</feature>
<feature type="compositionally biased region" description="Low complexity" evidence="1">
    <location>
        <begin position="3614"/>
        <end position="3624"/>
    </location>
</feature>
<feature type="domain" description="VOC" evidence="2">
    <location>
        <begin position="1"/>
        <end position="109"/>
    </location>
</feature>
<protein>
    <recommendedName>
        <fullName evidence="2">VOC domain-containing protein</fullName>
    </recommendedName>
</protein>
<feature type="compositionally biased region" description="Gly residues" evidence="1">
    <location>
        <begin position="1825"/>
        <end position="1835"/>
    </location>
</feature>
<proteinExistence type="predicted"/>
<feature type="compositionally biased region" description="Basic residues" evidence="1">
    <location>
        <begin position="3511"/>
        <end position="3523"/>
    </location>
</feature>
<feature type="region of interest" description="Disordered" evidence="1">
    <location>
        <begin position="3607"/>
        <end position="3631"/>
    </location>
</feature>
<feature type="region of interest" description="Disordered" evidence="1">
    <location>
        <begin position="3461"/>
        <end position="3553"/>
    </location>
</feature>
<feature type="compositionally biased region" description="Basic residues" evidence="1">
    <location>
        <begin position="620"/>
        <end position="633"/>
    </location>
</feature>
<feature type="region of interest" description="Disordered" evidence="1">
    <location>
        <begin position="2166"/>
        <end position="2186"/>
    </location>
</feature>
<feature type="region of interest" description="Disordered" evidence="1">
    <location>
        <begin position="3404"/>
        <end position="3426"/>
    </location>
</feature>
<feature type="region of interest" description="Disordered" evidence="1">
    <location>
        <begin position="552"/>
        <end position="579"/>
    </location>
</feature>
<dbReference type="PANTHER" id="PTHR34109:SF1">
    <property type="entry name" value="VOC DOMAIN-CONTAINING PROTEIN"/>
    <property type="match status" value="1"/>
</dbReference>
<dbReference type="SUPFAM" id="SSF54593">
    <property type="entry name" value="Glyoxalase/Bleomycin resistance protein/Dihydroxybiphenyl dioxygenase"/>
    <property type="match status" value="1"/>
</dbReference>
<feature type="compositionally biased region" description="Low complexity" evidence="1">
    <location>
        <begin position="1845"/>
        <end position="1858"/>
    </location>
</feature>
<feature type="region of interest" description="Disordered" evidence="1">
    <location>
        <begin position="3284"/>
        <end position="3387"/>
    </location>
</feature>
<feature type="region of interest" description="Disordered" evidence="1">
    <location>
        <begin position="1275"/>
        <end position="1315"/>
    </location>
</feature>
<feature type="region of interest" description="Disordered" evidence="1">
    <location>
        <begin position="4007"/>
        <end position="4061"/>
    </location>
</feature>
<feature type="region of interest" description="Disordered" evidence="1">
    <location>
        <begin position="701"/>
        <end position="790"/>
    </location>
</feature>
<feature type="region of interest" description="Disordered" evidence="1">
    <location>
        <begin position="127"/>
        <end position="238"/>
    </location>
</feature>
<evidence type="ECO:0000256" key="1">
    <source>
        <dbReference type="SAM" id="MobiDB-lite"/>
    </source>
</evidence>
<dbReference type="CDD" id="cd07246">
    <property type="entry name" value="VOC_like"/>
    <property type="match status" value="1"/>
</dbReference>
<feature type="compositionally biased region" description="Basic and acidic residues" evidence="1">
    <location>
        <begin position="1809"/>
        <end position="1818"/>
    </location>
</feature>
<feature type="region of interest" description="Disordered" evidence="1">
    <location>
        <begin position="1148"/>
        <end position="1236"/>
    </location>
</feature>
<dbReference type="InterPro" id="IPR004360">
    <property type="entry name" value="Glyas_Fos-R_dOase_dom"/>
</dbReference>
<feature type="compositionally biased region" description="Basic and acidic residues" evidence="1">
    <location>
        <begin position="2451"/>
        <end position="2460"/>
    </location>
</feature>
<feature type="region of interest" description="Disordered" evidence="1">
    <location>
        <begin position="1962"/>
        <end position="1995"/>
    </location>
</feature>
<feature type="region of interest" description="Disordered" evidence="1">
    <location>
        <begin position="1781"/>
        <end position="1917"/>
    </location>
</feature>
<comment type="caution">
    <text evidence="3">The sequence shown here is derived from an EMBL/GenBank/DDBJ whole genome shotgun (WGS) entry which is preliminary data.</text>
</comment>
<dbReference type="InterPro" id="IPR029068">
    <property type="entry name" value="Glyas_Bleomycin-R_OHBP_Dase"/>
</dbReference>
<feature type="region of interest" description="Disordered" evidence="1">
    <location>
        <begin position="2899"/>
        <end position="2928"/>
    </location>
</feature>
<feature type="compositionally biased region" description="Basic and acidic residues" evidence="1">
    <location>
        <begin position="1710"/>
        <end position="1719"/>
    </location>
</feature>
<feature type="region of interest" description="Disordered" evidence="1">
    <location>
        <begin position="947"/>
        <end position="1032"/>
    </location>
</feature>
<organism evidence="3">
    <name type="scientific">Tanacetum cinerariifolium</name>
    <name type="common">Dalmatian daisy</name>
    <name type="synonym">Chrysanthemum cinerariifolium</name>
    <dbReference type="NCBI Taxonomy" id="118510"/>
    <lineage>
        <taxon>Eukaryota</taxon>
        <taxon>Viridiplantae</taxon>
        <taxon>Streptophyta</taxon>
        <taxon>Embryophyta</taxon>
        <taxon>Tracheophyta</taxon>
        <taxon>Spermatophyta</taxon>
        <taxon>Magnoliopsida</taxon>
        <taxon>eudicotyledons</taxon>
        <taxon>Gunneridae</taxon>
        <taxon>Pentapetalae</taxon>
        <taxon>asterids</taxon>
        <taxon>campanulids</taxon>
        <taxon>Asterales</taxon>
        <taxon>Asteraceae</taxon>
        <taxon>Asteroideae</taxon>
        <taxon>Anthemideae</taxon>
        <taxon>Anthemidinae</taxon>
        <taxon>Tanacetum</taxon>
    </lineage>
</organism>
<feature type="compositionally biased region" description="Low complexity" evidence="1">
    <location>
        <begin position="1884"/>
        <end position="1906"/>
    </location>
</feature>
<feature type="region of interest" description="Disordered" evidence="1">
    <location>
        <begin position="3171"/>
        <end position="3238"/>
    </location>
</feature>
<feature type="compositionally biased region" description="Basic and acidic residues" evidence="1">
    <location>
        <begin position="3873"/>
        <end position="3882"/>
    </location>
</feature>
<feature type="region of interest" description="Disordered" evidence="1">
    <location>
        <begin position="1613"/>
        <end position="1762"/>
    </location>
</feature>
<name>A0A699GMG2_TANCI</name>
<feature type="compositionally biased region" description="Basic and acidic residues" evidence="1">
    <location>
        <begin position="1177"/>
        <end position="1191"/>
    </location>
</feature>
<feature type="compositionally biased region" description="Basic residues" evidence="1">
    <location>
        <begin position="262"/>
        <end position="297"/>
    </location>
</feature>
<feature type="region of interest" description="Disordered" evidence="1">
    <location>
        <begin position="2338"/>
        <end position="2376"/>
    </location>
</feature>
<dbReference type="InterPro" id="IPR014469">
    <property type="entry name" value="DUF2271"/>
</dbReference>
<dbReference type="Pfam" id="PF10029">
    <property type="entry name" value="DUF2271"/>
    <property type="match status" value="1"/>
</dbReference>
<dbReference type="Gene3D" id="3.30.720.110">
    <property type="match status" value="1"/>
</dbReference>
<feature type="compositionally biased region" description="Gly residues" evidence="1">
    <location>
        <begin position="1695"/>
        <end position="1704"/>
    </location>
</feature>
<feature type="region of interest" description="Disordered" evidence="1">
    <location>
        <begin position="2603"/>
        <end position="2633"/>
    </location>
</feature>
<evidence type="ECO:0000259" key="2">
    <source>
        <dbReference type="PROSITE" id="PS51819"/>
    </source>
</evidence>
<dbReference type="PANTHER" id="PTHR34109">
    <property type="entry name" value="BNAUNNG04460D PROTEIN-RELATED"/>
    <property type="match status" value="1"/>
</dbReference>
<feature type="compositionally biased region" description="Low complexity" evidence="1">
    <location>
        <begin position="3538"/>
        <end position="3548"/>
    </location>
</feature>
<feature type="compositionally biased region" description="Gly residues" evidence="1">
    <location>
        <begin position="3857"/>
        <end position="3867"/>
    </location>
</feature>
<feature type="compositionally biased region" description="Basic and acidic residues" evidence="1">
    <location>
        <begin position="3576"/>
        <end position="3591"/>
    </location>
</feature>
<feature type="compositionally biased region" description="Basic residues" evidence="1">
    <location>
        <begin position="2171"/>
        <end position="2186"/>
    </location>
</feature>
<feature type="compositionally biased region" description="Basic residues" evidence="1">
    <location>
        <begin position="1963"/>
        <end position="1989"/>
    </location>
</feature>
<dbReference type="EMBL" id="BKCJ010000006">
    <property type="protein sequence ID" value="GEU28416.1"/>
    <property type="molecule type" value="Genomic_DNA"/>
</dbReference>
<feature type="compositionally biased region" description="Basic residues" evidence="1">
    <location>
        <begin position="369"/>
        <end position="384"/>
    </location>
</feature>
<feature type="region of interest" description="Disordered" evidence="1">
    <location>
        <begin position="1088"/>
        <end position="1112"/>
    </location>
</feature>
<dbReference type="PROSITE" id="PS51819">
    <property type="entry name" value="VOC"/>
    <property type="match status" value="1"/>
</dbReference>
<feature type="compositionally biased region" description="Basic residues" evidence="1">
    <location>
        <begin position="956"/>
        <end position="1007"/>
    </location>
</feature>
<feature type="region of interest" description="Disordered" evidence="1">
    <location>
        <begin position="2433"/>
        <end position="2464"/>
    </location>
</feature>
<feature type="compositionally biased region" description="Basic residues" evidence="1">
    <location>
        <begin position="722"/>
        <end position="731"/>
    </location>
</feature>
<feature type="region of interest" description="Disordered" evidence="1">
    <location>
        <begin position="603"/>
        <end position="672"/>
    </location>
</feature>
<dbReference type="Gene3D" id="3.30.720.120">
    <property type="match status" value="1"/>
</dbReference>
<feature type="compositionally biased region" description="Low complexity" evidence="1">
    <location>
        <begin position="1289"/>
        <end position="1311"/>
    </location>
</feature>
<dbReference type="InterPro" id="IPR037523">
    <property type="entry name" value="VOC_core"/>
</dbReference>
<feature type="region of interest" description="Disordered" evidence="1">
    <location>
        <begin position="3775"/>
        <end position="3964"/>
    </location>
</feature>
<gene>
    <name evidence="3" type="ORF">Tci_000394</name>
</gene>
<feature type="compositionally biased region" description="Pro residues" evidence="1">
    <location>
        <begin position="3949"/>
        <end position="3960"/>
    </location>
</feature>
<feature type="compositionally biased region" description="Basic residues" evidence="1">
    <location>
        <begin position="3171"/>
        <end position="3220"/>
    </location>
</feature>
<feature type="compositionally biased region" description="Low complexity" evidence="1">
    <location>
        <begin position="1224"/>
        <end position="1236"/>
    </location>
</feature>
<feature type="compositionally biased region" description="Low complexity" evidence="1">
    <location>
        <begin position="2341"/>
        <end position="2351"/>
    </location>
</feature>
<sequence>MAFYTQAFDAVETARLTDPNGKIMHASMRIGDSTIMLVDDYPDYGSVGPKALKGSPVTLHLYVEDVDQAYAQAVAAGGVGRTPPADMFWGDRYAMLVDPFGHNWSIATHIRDLTPEEIKDAMARLPDPQQSAGAGAGGVSASQRQRRAAHAPGWRLGPHARPVCAARAGGRHDAGGRRLARGRHRTGALVAAVRRGRRVRNPDAGHGSSLGRPRRPRHAGRASARTPSRPDPLPGAAARRFRRQVRRQLGARCRGPGAHPCVPRRGRAQRRAAGRVRPAGRRPVRARTLRQRQHHRGGRTVFRIERAGGRLLDAAGSVAGRRRGLGPGVPVSARRRPDGGNPRSVRAARAARVHAGNGSCRSAAARRTAGGKHGHRAGQGRGGRRAVEVEHPEDLAVGAAHGRHQFRARIDVAGNVAGECVHIGHDDGFAFHHGGAAHAAAPLDADTGGLALERAQHQLIALQEVKAGPVQVRHGVENKRAEVCGVGDQIGFTVDQARQLRAQVVEHGVFCCGSVGAVGGVAEGKSHGMWCERRSGLYGSASAPPAHGSSYSIGESYGYQQTNRKPVPDGQAPVSASRQASALPHRCAYTVARARTPVGRRFYAVGPADDRRRAGDHRRGGGRQRPLHGRIHRSGVIAGKARQGASTRKQGNSGARVQSALPDRRRRQAATESGHRFLKAVYVCNVIRLIGHGGRAQGRPVLRARPVLHRPVASGGTGRDHARPRRPRARRPPPLPGSHAGRQRAAFAAGPHPYRRPGLWRNGGPQRGRHFPASGRSRAGLGTAPAGRVRRHQRLVARQCRPGPRQHHAVLQLWQGAAHPERSRSRHRPHHLPRRCADPEPGVPRQRRVAAAHGDGGRRREKRYRPGARDRAAVGGRLAVGQALRRLQRRLCQRLDAAARRPPPARRRSRFRAVRSCGLAGLDASHYRHRRRARDRHPRFDRGAGALAAAAGPAGKRLRYRVRRRRGGRRRCRPIRRRQRQRQRQCQRQCQRQRQRHRQRSGRHRGRAGSAPGSRCCSGPGIGAGGRRATGRAADVLQHGGAGRRGVGRVFPGGRQAAPGRAHQAAAPVRHRVFGAGRLAVRRVLPRGRRPGRNHCPHPAAAHPAERNRPGRLDRAGHCAVARRRPRHGAHVAVPVLGPARYARALPADQADRRRLPGGRLAPAGHARAQRHCRPRQQADRPAPDGLDRRQRASHGRRLPAADRGTHGRRARAARRPAVPVLSGAPARTRAGVAGRPVAVAGGMEVRRHARPAGQPRRQNLAVVARRRLDHRALSRAGGAGAARRRDGVGAPAGRVAGRARGVRPAGIRGARPAHHAAVRTARLAGDPGRIAACAPRGAAAAPLASDRGRQLGAAGRDPRPVARARRGRHDAQGGGRRVRRGPHQERGHVVEMEDRAVQRGCGPDLRPGGPRPARLAVHRLHVCRVGQPGRGRSGGRWQRPAQAGAVCQGIFGPHRRRNRQARPAINPALPCASPASCASAPINRWTRPIRSIPSKACWSRHDGAVRCGHQACCGPRAGGRVVCGARLERVSVPAQGLAGSGQGPVRPAAREYRRRQDVCRVAGRAATRAAGAPSARGPESVVDHADAGAGRRHLARLAGVGCRPAAAVADRSPYRRHGIGPARAPEQAPARHAGHHAGKPDAHAQQGRCGGPVRAAGHDHHRRMARADGQQARRANPAGAGAPAPLEPAPAGVGPVGHAGQPGAGARSVDARWRDGRGACEQGNRGRHPDPRPSVALPVGRPPGHPDAAVRGRRNRTARQHAGVYQYPIPGRAVVPAHARRPARLGRPDRAAPRLAGQGSARLGGAGPEKRPAEGRGMHVQPGPGRGFSAGGAGAADRQRQGHRPAAAACRAQRSRAGPGIAPDAGAHTEHGAAGGGRRAPGRSRAQYRSAARAEQAARRAGAAPGDHRPGRRLPFAGTVRRGAHGLVVPRTDGRGMAVGARFRRARRADAGRVSRIPARAAGRRGHLSRARSRHRPPPPHGHRHHRVRLEPASEIRERRAAGQRGGIVHLAPAQGRPFLVCGAHPGIRAAARDDRVRAARHRRARRGAALAGRQDADVVRAGARRARTTAAGHAGPLRRAGNARHRAAAGDPAEMVGAAHARHHGGGNHAQPGRAAPVHVSVRGTVGAHRAGVAAGVARGKGDAGDVFDCHQRLRLRAARAPGTGLGRTARRGPRRPGRAVQHRAPARGCAGQFECDRTVAAALSRDCPHCRPDFPGFPGAAKKRAPVAGVVGAVLFRVPAARRGQPAAHAGAARGAGAGAGTDAPARHAGGTAGAPYQFSCDQACHAVRLCADGRALPRKTQHRKTVGPGGAHGAAAARKSAVLAARADAGDCRHPLRQGGVVPRAGRAGAGRDHVRQPGCAGPPGGPPRRAPDFVPGRFFARQGRACRVHAGGHAALARAASGPAADAGARQPRPARGRSAAVAVDCHGGRTDAHGTVRVLPPSRPGSDRLPDGRPRPSRVPLARRLGVAAVAVLSGRRAAHHAAGIRRFHGRPRGGARAWRAVVRHQRRHRGAGAGQAGVRAAGSGLGWRPGSQKRLAQLPATRSQGITGTRNDPTRVSGRLLFAWPNWCTTLTTAAAKAPPAAAAAGRARAIATTAAAARAGAPGGRNRERDHDGRRRRHGAGADRGRLAHVDRRAAGDRGAGLLHQLLHLAGAGIPVLGGLDAHADQRQVRVVHAFREPAARGRGPQFARLGLVLEQVQRERGLVAGKKPQVAFVVDLLRGQRAAGQQVLGIVRGEHSETDVLDLGGNSLDLVLRIQWHGAPPANGVDMGIAGAYPGLAGGSDFPRERTPSRPGQPRRLAQALAPVALDQLGDLLAGHVFVCHHRHHAQPRLANRSPTYHHAPAGHGAGRAGSAIAHLRAGARRRQAAVAGRSRGVAGRHLAGAGWRARGRMVGRRSVSGHAARRRRRLGAHRPGAGRGRIRKNRPRLDFLAQRCPQGPQHGRGLELVHRYLRRDVPGVLRDRFPDFEVPCGQAAVHLADGGPRTSMKLRYSIALSLPLASAAAMGADLALKIDVPQLNVAEYHRPYIAAWLENADQKVVTNLAVLYDTGKKDNTGTKWLKDMRQWWRKTGRDVAMPLDGVSGATKAPGEIALTFPAAKAALDKLPAGQYTLLVEAAREAGGREVVKVPLQWPPKSAQQVTGQGKEELGARPCAQAVAAAIVHHRGKPRQLGHHRRRHLRRPVRCRPHAAQARRHYHHRPGRRQGGHAKRRQRQAAQQFRPQAAQAGHLQGGAGVAERVCQLQGQGRRHEALPRYGRDFCQGRARRCGRPQGLAYAGASGNVRDHGRAGHGSLQAHRRRPGAGAGDAPERLARRRKSHVAVPARRQTGRQPGGQPDPGRRALSRHAGRDPPVHRRQGRADPDLAGRRHHGHQLVGAAGGRAGARCCSRAARAAAAARSCGGGNEPLGKRFQPRPLQPGRSGQLACLAARLLRRAVVCAGRGARLGRRLRSVRRQPVRAGTGAGAPRVAAGRHRARSVGRGQGLWRGPPRVLPEKPGPAALCRGSGRRVARRRRQARRPAVVGGAGAGGTGTAATGAGAARPGRGHVRRLPPLFRARRPPLRAHHRPAQRHADCQRPGVGHRDPPAMHGRRRLVHRAYRARSGRRAGAGRTPGPGRPLCRTHHRRRRPRHLPRNHEHPFTRHAGRMIWTNDPTRWMLIAATAASYGLPDRQCRRAGRADPGHAAAGRHCRAVDRIVGPARARFAGRRTGAVFGQHLRRRRRARRGRRLCRAPDDHVAAAGAPALRGAGARRQHVSPVLRFRPRAGRVAAGAGRAGIVSAHRRRPQRRRRHRAMAPAAEPPGRHQRRARLERAGLSAVAPGAARAPQSGQRRRPRVPPGIDAAGRFARLGIGRPGAGRGAGRAGPRARIFDRIDPGRRQRAVAGAPAPPRRRQPRRGVGLAHAAGCRGRHHRPAPARAPPLPAGGQCAASFDPDRQRQRHCRPARPPQDPRPHQPPAQLAAVRRAQRRVRHALWRRAAAVAHARRAGKTRPGVLARPGRAALRPAPAGRAGGRAAGVGGRRRGNLRVRQPGRDGGRRRSGAGTGARSRATRSPDCRPALPARRLLSFSVLACGKYATIAHGHTFF</sequence>
<feature type="compositionally biased region" description="Basic and acidic residues" evidence="1">
    <location>
        <begin position="608"/>
        <end position="619"/>
    </location>
</feature>
<feature type="region of interest" description="Disordered" evidence="1">
    <location>
        <begin position="2250"/>
        <end position="2272"/>
    </location>
</feature>
<feature type="compositionally biased region" description="Low complexity" evidence="1">
    <location>
        <begin position="129"/>
        <end position="143"/>
    </location>
</feature>
<dbReference type="Pfam" id="PF00903">
    <property type="entry name" value="Glyoxalase"/>
    <property type="match status" value="1"/>
</dbReference>
<feature type="compositionally biased region" description="Gly residues" evidence="1">
    <location>
        <begin position="4014"/>
        <end position="4023"/>
    </location>
</feature>
<feature type="region of interest" description="Disordered" evidence="1">
    <location>
        <begin position="3568"/>
        <end position="3593"/>
    </location>
</feature>
<reference evidence="3" key="1">
    <citation type="journal article" date="2019" name="Sci. Rep.">
        <title>Draft genome of Tanacetum cinerariifolium, the natural source of mosquito coil.</title>
        <authorList>
            <person name="Yamashiro T."/>
            <person name="Shiraishi A."/>
            <person name="Satake H."/>
            <person name="Nakayama K."/>
        </authorList>
    </citation>
    <scope>NUCLEOTIDE SEQUENCE</scope>
</reference>
<feature type="region of interest" description="Disordered" evidence="1">
    <location>
        <begin position="1341"/>
        <end position="1386"/>
    </location>
</feature>
<feature type="region of interest" description="Disordered" evidence="1">
    <location>
        <begin position="323"/>
        <end position="386"/>
    </location>
</feature>
<feature type="compositionally biased region" description="Basic residues" evidence="1">
    <location>
        <begin position="824"/>
        <end position="834"/>
    </location>
</feature>
<accession>A0A699GMG2</accession>
<evidence type="ECO:0000313" key="3">
    <source>
        <dbReference type="EMBL" id="GEU28416.1"/>
    </source>
</evidence>
<feature type="compositionally biased region" description="Basic residues" evidence="1">
    <location>
        <begin position="2909"/>
        <end position="2918"/>
    </location>
</feature>
<feature type="compositionally biased region" description="Basic and acidic residues" evidence="1">
    <location>
        <begin position="3353"/>
        <end position="3372"/>
    </location>
</feature>
<feature type="compositionally biased region" description="Polar residues" evidence="1">
    <location>
        <begin position="644"/>
        <end position="656"/>
    </location>
</feature>
<feature type="compositionally biased region" description="Low complexity" evidence="1">
    <location>
        <begin position="1670"/>
        <end position="1694"/>
    </location>
</feature>
<feature type="region of interest" description="Disordered" evidence="1">
    <location>
        <begin position="816"/>
        <end position="870"/>
    </location>
</feature>